<dbReference type="Proteomes" id="UP000604046">
    <property type="component" value="Unassembled WGS sequence"/>
</dbReference>
<dbReference type="OrthoDB" id="267397at2759"/>
<dbReference type="Pfam" id="PF00013">
    <property type="entry name" value="KH_1"/>
    <property type="match status" value="2"/>
</dbReference>
<keyword evidence="6" id="KW-1185">Reference proteome</keyword>
<dbReference type="SMART" id="SM00322">
    <property type="entry name" value="KH"/>
    <property type="match status" value="2"/>
</dbReference>
<dbReference type="Gene3D" id="3.30.310.210">
    <property type="match status" value="1"/>
</dbReference>
<evidence type="ECO:0000256" key="2">
    <source>
        <dbReference type="PROSITE-ProRule" id="PRU00117"/>
    </source>
</evidence>
<proteinExistence type="predicted"/>
<dbReference type="AlphaFoldDB" id="A0A812RBX1"/>
<comment type="caution">
    <text evidence="5">The sequence shown here is derived from an EMBL/GenBank/DDBJ whole genome shotgun (WGS) entry which is preliminary data.</text>
</comment>
<keyword evidence="1" id="KW-0677">Repeat</keyword>
<dbReference type="InterPro" id="IPR004087">
    <property type="entry name" value="KH_dom"/>
</dbReference>
<dbReference type="SUPFAM" id="SSF54791">
    <property type="entry name" value="Eukaryotic type KH-domain (KH-domain type I)"/>
    <property type="match status" value="2"/>
</dbReference>
<keyword evidence="2" id="KW-0694">RNA-binding</keyword>
<evidence type="ECO:0000259" key="4">
    <source>
        <dbReference type="SMART" id="SM00322"/>
    </source>
</evidence>
<protein>
    <submittedName>
        <fullName evidence="5">PCBP2 protein</fullName>
    </submittedName>
</protein>
<evidence type="ECO:0000313" key="5">
    <source>
        <dbReference type="EMBL" id="CAE7433343.1"/>
    </source>
</evidence>
<accession>A0A812RBX1</accession>
<sequence>MNGSKGKGRQMSLQFAVPAGVAAWIVGRKGQSINSIRTQSGASIDVSKEGARYRVIDIHGAEQALMAAIEMVVGQAASLPDGWTGSIRIVLPAGTAGYIIGRGGEAIKELRRTSGAELDLDQLHAGVEQMLVISGDLEVIVEAAQMVAGRIAEVTGAAPKPRNDEEQLKVLLAESDHSEASLTLLLPADAVNRVAQARLKTLEHQTGSQIEVHVLGGRTSGVHQMTIAGTRSGNALAILHLQEMFAEHLKPGGSAARMVARDRVDRGEQPKPTAKVSAAKPKPQAMSRRQVGAQPGHERPRIFRSASAGRSAGAGGAAKGTGKARPGKGPAVVRRQ</sequence>
<name>A0A812RBX1_9DINO</name>
<reference evidence="5" key="1">
    <citation type="submission" date="2021-02" db="EMBL/GenBank/DDBJ databases">
        <authorList>
            <person name="Dougan E. K."/>
            <person name="Rhodes N."/>
            <person name="Thang M."/>
            <person name="Chan C."/>
        </authorList>
    </citation>
    <scope>NUCLEOTIDE SEQUENCE</scope>
</reference>
<feature type="domain" description="K Homology" evidence="4">
    <location>
        <begin position="83"/>
        <end position="152"/>
    </location>
</feature>
<dbReference type="Gene3D" id="3.30.1370.10">
    <property type="entry name" value="K Homology domain, type 1"/>
    <property type="match status" value="1"/>
</dbReference>
<feature type="domain" description="K Homology" evidence="4">
    <location>
        <begin position="9"/>
        <end position="77"/>
    </location>
</feature>
<evidence type="ECO:0000313" key="6">
    <source>
        <dbReference type="Proteomes" id="UP000604046"/>
    </source>
</evidence>
<feature type="region of interest" description="Disordered" evidence="3">
    <location>
        <begin position="263"/>
        <end position="336"/>
    </location>
</feature>
<evidence type="ECO:0000256" key="3">
    <source>
        <dbReference type="SAM" id="MobiDB-lite"/>
    </source>
</evidence>
<dbReference type="GO" id="GO:0003723">
    <property type="term" value="F:RNA binding"/>
    <property type="evidence" value="ECO:0007669"/>
    <property type="project" value="UniProtKB-UniRule"/>
</dbReference>
<gene>
    <name evidence="5" type="primary">PCBP2</name>
    <name evidence="5" type="ORF">SNAT2548_LOCUS23533</name>
</gene>
<evidence type="ECO:0000256" key="1">
    <source>
        <dbReference type="ARBA" id="ARBA00022737"/>
    </source>
</evidence>
<dbReference type="CDD" id="cd00105">
    <property type="entry name" value="KH-I"/>
    <property type="match status" value="1"/>
</dbReference>
<dbReference type="EMBL" id="CAJNDS010002325">
    <property type="protein sequence ID" value="CAE7433343.1"/>
    <property type="molecule type" value="Genomic_DNA"/>
</dbReference>
<dbReference type="PROSITE" id="PS50084">
    <property type="entry name" value="KH_TYPE_1"/>
    <property type="match status" value="2"/>
</dbReference>
<dbReference type="PANTHER" id="PTHR10288">
    <property type="entry name" value="KH DOMAIN CONTAINING RNA BINDING PROTEIN"/>
    <property type="match status" value="1"/>
</dbReference>
<feature type="compositionally biased region" description="Low complexity" evidence="3">
    <location>
        <begin position="320"/>
        <end position="336"/>
    </location>
</feature>
<organism evidence="5 6">
    <name type="scientific">Symbiodinium natans</name>
    <dbReference type="NCBI Taxonomy" id="878477"/>
    <lineage>
        <taxon>Eukaryota</taxon>
        <taxon>Sar</taxon>
        <taxon>Alveolata</taxon>
        <taxon>Dinophyceae</taxon>
        <taxon>Suessiales</taxon>
        <taxon>Symbiodiniaceae</taxon>
        <taxon>Symbiodinium</taxon>
    </lineage>
</organism>
<dbReference type="InterPro" id="IPR036612">
    <property type="entry name" value="KH_dom_type_1_sf"/>
</dbReference>
<dbReference type="InterPro" id="IPR004088">
    <property type="entry name" value="KH_dom_type_1"/>
</dbReference>